<sequence length="98" mass="11257">TSITSVMKASEIINEELDLLIHIGQRKIDQLGKGKFPIRVNNVVVVHEILHELSLEVQMKCSRDFPTAFDFIIDLLENMLSDLDDDKKNCAPFFNWLV</sequence>
<keyword evidence="2" id="KW-1185">Reference proteome</keyword>
<evidence type="ECO:0000313" key="2">
    <source>
        <dbReference type="Proteomes" id="UP000887013"/>
    </source>
</evidence>
<evidence type="ECO:0000313" key="1">
    <source>
        <dbReference type="EMBL" id="GFS73307.1"/>
    </source>
</evidence>
<proteinExistence type="predicted"/>
<organism evidence="1 2">
    <name type="scientific">Nephila pilipes</name>
    <name type="common">Giant wood spider</name>
    <name type="synonym">Nephila maculata</name>
    <dbReference type="NCBI Taxonomy" id="299642"/>
    <lineage>
        <taxon>Eukaryota</taxon>
        <taxon>Metazoa</taxon>
        <taxon>Ecdysozoa</taxon>
        <taxon>Arthropoda</taxon>
        <taxon>Chelicerata</taxon>
        <taxon>Arachnida</taxon>
        <taxon>Araneae</taxon>
        <taxon>Araneomorphae</taxon>
        <taxon>Entelegynae</taxon>
        <taxon>Araneoidea</taxon>
        <taxon>Nephilidae</taxon>
        <taxon>Nephila</taxon>
    </lineage>
</organism>
<name>A0A8X6MR68_NEPPI</name>
<dbReference type="Proteomes" id="UP000887013">
    <property type="component" value="Unassembled WGS sequence"/>
</dbReference>
<comment type="caution">
    <text evidence="1">The sequence shown here is derived from an EMBL/GenBank/DDBJ whole genome shotgun (WGS) entry which is preliminary data.</text>
</comment>
<gene>
    <name evidence="1" type="ORF">NPIL_652201</name>
</gene>
<dbReference type="EMBL" id="BMAW01049952">
    <property type="protein sequence ID" value="GFS73307.1"/>
    <property type="molecule type" value="Genomic_DNA"/>
</dbReference>
<accession>A0A8X6MR68</accession>
<reference evidence="1" key="1">
    <citation type="submission" date="2020-08" db="EMBL/GenBank/DDBJ databases">
        <title>Multicomponent nature underlies the extraordinary mechanical properties of spider dragline silk.</title>
        <authorList>
            <person name="Kono N."/>
            <person name="Nakamura H."/>
            <person name="Mori M."/>
            <person name="Yoshida Y."/>
            <person name="Ohtoshi R."/>
            <person name="Malay A.D."/>
            <person name="Moran D.A.P."/>
            <person name="Tomita M."/>
            <person name="Numata K."/>
            <person name="Arakawa K."/>
        </authorList>
    </citation>
    <scope>NUCLEOTIDE SEQUENCE</scope>
</reference>
<feature type="non-terminal residue" evidence="1">
    <location>
        <position position="1"/>
    </location>
</feature>
<dbReference type="AlphaFoldDB" id="A0A8X6MR68"/>
<protein>
    <submittedName>
        <fullName evidence="1">Uncharacterized protein</fullName>
    </submittedName>
</protein>